<dbReference type="InterPro" id="IPR036051">
    <property type="entry name" value="KRAB_dom_sf"/>
</dbReference>
<evidence type="ECO:0000313" key="17">
    <source>
        <dbReference type="Ensembl" id="ENSVURP00010021098.1"/>
    </source>
</evidence>
<feature type="domain" description="C2H2-type" evidence="14">
    <location>
        <begin position="339"/>
        <end position="366"/>
    </location>
</feature>
<keyword evidence="11" id="KW-0804">Transcription</keyword>
<dbReference type="FunFam" id="3.30.160.60:FF:001402">
    <property type="entry name" value="Zinc finger protein 473"/>
    <property type="match status" value="1"/>
</dbReference>
<keyword evidence="18" id="KW-1185">Reference proteome</keyword>
<dbReference type="SMART" id="SM00349">
    <property type="entry name" value="KRAB"/>
    <property type="match status" value="1"/>
</dbReference>
<sequence length="517" mass="60259">MSLVHPPQEQEGLLIVKVEEEDCTWMQENTLPSMETFNQRFRQFQYYEASGPREALSQLRVLCCEWLRPEMHTKEQILELLVLEQFLAILPGQLQAWVRQHHPESGEEAVVLLEELQRDIDEQGEEDVADVAVSFILEEWGHLDQTQKDLSRNDRQENYETVTSVDYEPRNENMELIVKQEISEEAESLWMTPGSIQKNDSQDREYELSNYGSYLERQQENYTVDKPKQCPSQKRGFRDIIDINKKQTMRVEKGHKCNDCGKFFLQASNFIQHRRIHTGEKPFKCNECGKSYNQRVHLTQHQRVHTGEKPYKCQVCGKAFRVSSHLVQHQTVHSGERPHKCDECGKSFIQSAHLIQHQRIHTGEKPFKCDECGKSYNQRVHLTQHQRVHTGEKPYQCPLCGKAFRVRSHLVQHQSVHTGEKPFQCNECGKSFGRRSHLAGHLRLHYREKPNRCHECGENFHQYNGLIEHQMIHRGQSLHEGGTCEKGGNSVSSTQVLITQEGSIKRKGSFLRRVIMI</sequence>
<dbReference type="Pfam" id="PF01352">
    <property type="entry name" value="KRAB"/>
    <property type="match status" value="1"/>
</dbReference>
<dbReference type="SMART" id="SM00431">
    <property type="entry name" value="SCAN"/>
    <property type="match status" value="1"/>
</dbReference>
<dbReference type="Gene3D" id="1.10.4020.10">
    <property type="entry name" value="DNA breaking-rejoining enzymes"/>
    <property type="match status" value="1"/>
</dbReference>
<evidence type="ECO:0000256" key="8">
    <source>
        <dbReference type="ARBA" id="ARBA00022843"/>
    </source>
</evidence>
<dbReference type="GO" id="GO:0000981">
    <property type="term" value="F:DNA-binding transcription factor activity, RNA polymerase II-specific"/>
    <property type="evidence" value="ECO:0007669"/>
    <property type="project" value="TreeGrafter"/>
</dbReference>
<dbReference type="SUPFAM" id="SSF47353">
    <property type="entry name" value="Retrovirus capsid dimerization domain-like"/>
    <property type="match status" value="1"/>
</dbReference>
<dbReference type="GO" id="GO:0008270">
    <property type="term" value="F:zinc ion binding"/>
    <property type="evidence" value="ECO:0007669"/>
    <property type="project" value="UniProtKB-KW"/>
</dbReference>
<evidence type="ECO:0000256" key="11">
    <source>
        <dbReference type="ARBA" id="ARBA00023163"/>
    </source>
</evidence>
<dbReference type="InterPro" id="IPR038269">
    <property type="entry name" value="SCAN_sf"/>
</dbReference>
<dbReference type="Gene3D" id="3.30.160.60">
    <property type="entry name" value="Classic Zinc Finger"/>
    <property type="match status" value="8"/>
</dbReference>
<dbReference type="CDD" id="cd07765">
    <property type="entry name" value="KRAB_A-box"/>
    <property type="match status" value="1"/>
</dbReference>
<dbReference type="PANTHER" id="PTHR24394:SF48">
    <property type="entry name" value="ZINC FINGER PROTEIN 771"/>
    <property type="match status" value="1"/>
</dbReference>
<dbReference type="FunFam" id="1.10.4020.10:FF:000001">
    <property type="entry name" value="zinc finger protein 263 isoform X1"/>
    <property type="match status" value="1"/>
</dbReference>
<dbReference type="PROSITE" id="PS50804">
    <property type="entry name" value="SCAN_BOX"/>
    <property type="match status" value="1"/>
</dbReference>
<feature type="domain" description="C2H2-type" evidence="14">
    <location>
        <begin position="451"/>
        <end position="478"/>
    </location>
</feature>
<comment type="similarity">
    <text evidence="2">Belongs to the krueppel C2H2-type zinc-finger protein family.</text>
</comment>
<feature type="domain" description="C2H2-type" evidence="14">
    <location>
        <begin position="423"/>
        <end position="450"/>
    </location>
</feature>
<keyword evidence="7" id="KW-0862">Zinc</keyword>
<dbReference type="Pfam" id="PF02023">
    <property type="entry name" value="SCAN"/>
    <property type="match status" value="1"/>
</dbReference>
<evidence type="ECO:0000259" key="16">
    <source>
        <dbReference type="PROSITE" id="PS50805"/>
    </source>
</evidence>
<evidence type="ECO:0000256" key="3">
    <source>
        <dbReference type="ARBA" id="ARBA00022499"/>
    </source>
</evidence>
<dbReference type="GeneTree" id="ENSGT00940000162299"/>
<evidence type="ECO:0000256" key="4">
    <source>
        <dbReference type="ARBA" id="ARBA00022723"/>
    </source>
</evidence>
<dbReference type="GO" id="GO:0005634">
    <property type="term" value="C:nucleus"/>
    <property type="evidence" value="ECO:0007669"/>
    <property type="project" value="UniProtKB-SubCell"/>
</dbReference>
<evidence type="ECO:0000256" key="12">
    <source>
        <dbReference type="ARBA" id="ARBA00023242"/>
    </source>
</evidence>
<protein>
    <submittedName>
        <fullName evidence="17">Zinc finger with KRAB and SCAN domains 5</fullName>
    </submittedName>
</protein>
<dbReference type="Pfam" id="PF00096">
    <property type="entry name" value="zf-C2H2"/>
    <property type="match status" value="7"/>
</dbReference>
<feature type="domain" description="C2H2-type" evidence="14">
    <location>
        <begin position="255"/>
        <end position="282"/>
    </location>
</feature>
<evidence type="ECO:0000256" key="7">
    <source>
        <dbReference type="ARBA" id="ARBA00022833"/>
    </source>
</evidence>
<dbReference type="InterPro" id="IPR013087">
    <property type="entry name" value="Znf_C2H2_type"/>
</dbReference>
<reference evidence="17" key="3">
    <citation type="submission" date="2025-09" db="UniProtKB">
        <authorList>
            <consortium name="Ensembl"/>
        </authorList>
    </citation>
    <scope>IDENTIFICATION</scope>
</reference>
<organism evidence="17 18">
    <name type="scientific">Vombatus ursinus</name>
    <name type="common">Common wombat</name>
    <dbReference type="NCBI Taxonomy" id="29139"/>
    <lineage>
        <taxon>Eukaryota</taxon>
        <taxon>Metazoa</taxon>
        <taxon>Chordata</taxon>
        <taxon>Craniata</taxon>
        <taxon>Vertebrata</taxon>
        <taxon>Euteleostomi</taxon>
        <taxon>Mammalia</taxon>
        <taxon>Metatheria</taxon>
        <taxon>Diprotodontia</taxon>
        <taxon>Vombatidae</taxon>
        <taxon>Vombatus</taxon>
    </lineage>
</organism>
<reference evidence="17" key="2">
    <citation type="submission" date="2025-08" db="UniProtKB">
        <authorList>
            <consortium name="Ensembl"/>
        </authorList>
    </citation>
    <scope>IDENTIFICATION</scope>
</reference>
<keyword evidence="4" id="KW-0479">Metal-binding</keyword>
<gene>
    <name evidence="17" type="primary">ZKSCAN5</name>
</gene>
<dbReference type="Ensembl" id="ENSVURT00010024023.1">
    <property type="protein sequence ID" value="ENSVURP00010021098.1"/>
    <property type="gene ID" value="ENSVURG00010016078.1"/>
</dbReference>
<dbReference type="GO" id="GO:0003677">
    <property type="term" value="F:DNA binding"/>
    <property type="evidence" value="ECO:0007669"/>
    <property type="project" value="UniProtKB-KW"/>
</dbReference>
<keyword evidence="8" id="KW-0832">Ubl conjugation</keyword>
<evidence type="ECO:0000256" key="5">
    <source>
        <dbReference type="ARBA" id="ARBA00022737"/>
    </source>
</evidence>
<evidence type="ECO:0000259" key="14">
    <source>
        <dbReference type="PROSITE" id="PS50157"/>
    </source>
</evidence>
<evidence type="ECO:0000256" key="2">
    <source>
        <dbReference type="ARBA" id="ARBA00006991"/>
    </source>
</evidence>
<dbReference type="PROSITE" id="PS50805">
    <property type="entry name" value="KRAB"/>
    <property type="match status" value="1"/>
</dbReference>
<evidence type="ECO:0000313" key="18">
    <source>
        <dbReference type="Proteomes" id="UP000314987"/>
    </source>
</evidence>
<proteinExistence type="inferred from homology"/>
<feature type="domain" description="C2H2-type" evidence="14">
    <location>
        <begin position="311"/>
        <end position="338"/>
    </location>
</feature>
<feature type="domain" description="C2H2-type" evidence="14">
    <location>
        <begin position="283"/>
        <end position="310"/>
    </location>
</feature>
<evidence type="ECO:0000256" key="10">
    <source>
        <dbReference type="ARBA" id="ARBA00023125"/>
    </source>
</evidence>
<dbReference type="FunFam" id="3.30.160.60:FF:000642">
    <property type="entry name" value="Zinc finger with KRAB and SCAN domains 2"/>
    <property type="match status" value="1"/>
</dbReference>
<feature type="domain" description="SCAN box" evidence="15">
    <location>
        <begin position="39"/>
        <end position="120"/>
    </location>
</feature>
<dbReference type="SUPFAM" id="SSF57667">
    <property type="entry name" value="beta-beta-alpha zinc fingers"/>
    <property type="match status" value="4"/>
</dbReference>
<dbReference type="PROSITE" id="PS50157">
    <property type="entry name" value="ZINC_FINGER_C2H2_2"/>
    <property type="match status" value="8"/>
</dbReference>
<accession>A0A4X2LAW3</accession>
<dbReference type="PROSITE" id="PS00028">
    <property type="entry name" value="ZINC_FINGER_C2H2_1"/>
    <property type="match status" value="8"/>
</dbReference>
<keyword evidence="10" id="KW-0238">DNA-binding</keyword>
<comment type="subcellular location">
    <subcellularLocation>
        <location evidence="1">Nucleus</location>
    </subcellularLocation>
</comment>
<dbReference type="PANTHER" id="PTHR24394">
    <property type="entry name" value="ZINC FINGER PROTEIN"/>
    <property type="match status" value="1"/>
</dbReference>
<dbReference type="FunFam" id="3.30.160.60:FF:001158">
    <property type="entry name" value="zinc finger protein 22"/>
    <property type="match status" value="1"/>
</dbReference>
<feature type="domain" description="C2H2-type" evidence="14">
    <location>
        <begin position="395"/>
        <end position="422"/>
    </location>
</feature>
<name>A0A4X2LAW3_VOMUR</name>
<evidence type="ECO:0000259" key="15">
    <source>
        <dbReference type="PROSITE" id="PS50804"/>
    </source>
</evidence>
<dbReference type="InterPro" id="IPR003309">
    <property type="entry name" value="SCAN_dom"/>
</dbReference>
<keyword evidence="6 13" id="KW-0863">Zinc-finger</keyword>
<dbReference type="FunFam" id="3.30.160.60:FF:000295">
    <property type="entry name" value="zinc finger protein 19"/>
    <property type="match status" value="1"/>
</dbReference>
<keyword evidence="3" id="KW-1017">Isopeptide bond</keyword>
<feature type="domain" description="C2H2-type" evidence="14">
    <location>
        <begin position="367"/>
        <end position="394"/>
    </location>
</feature>
<keyword evidence="9" id="KW-0805">Transcription regulation</keyword>
<dbReference type="FunFam" id="3.30.160.60:FF:000509">
    <property type="entry name" value="zinc finger protein with KRAB and SCAN domains 5"/>
    <property type="match status" value="3"/>
</dbReference>
<dbReference type="SUPFAM" id="SSF109640">
    <property type="entry name" value="KRAB domain (Kruppel-associated box)"/>
    <property type="match status" value="1"/>
</dbReference>
<evidence type="ECO:0000256" key="1">
    <source>
        <dbReference type="ARBA" id="ARBA00004123"/>
    </source>
</evidence>
<dbReference type="InterPro" id="IPR001909">
    <property type="entry name" value="KRAB"/>
</dbReference>
<feature type="domain" description="KRAB" evidence="16">
    <location>
        <begin position="126"/>
        <end position="199"/>
    </location>
</feature>
<dbReference type="AlphaFoldDB" id="A0A4X2LAW3"/>
<dbReference type="Proteomes" id="UP000314987">
    <property type="component" value="Unassembled WGS sequence"/>
</dbReference>
<evidence type="ECO:0000256" key="9">
    <source>
        <dbReference type="ARBA" id="ARBA00023015"/>
    </source>
</evidence>
<keyword evidence="5" id="KW-0677">Repeat</keyword>
<dbReference type="SMART" id="SM00355">
    <property type="entry name" value="ZnF_C2H2"/>
    <property type="match status" value="8"/>
</dbReference>
<evidence type="ECO:0000256" key="6">
    <source>
        <dbReference type="ARBA" id="ARBA00022771"/>
    </source>
</evidence>
<evidence type="ECO:0000256" key="13">
    <source>
        <dbReference type="PROSITE-ProRule" id="PRU00042"/>
    </source>
</evidence>
<reference evidence="18" key="1">
    <citation type="submission" date="2018-12" db="EMBL/GenBank/DDBJ databases">
        <authorList>
            <person name="Yazar S."/>
        </authorList>
    </citation>
    <scope>NUCLEOTIDE SEQUENCE [LARGE SCALE GENOMIC DNA]</scope>
</reference>
<keyword evidence="12" id="KW-0539">Nucleus</keyword>
<dbReference type="InterPro" id="IPR036236">
    <property type="entry name" value="Znf_C2H2_sf"/>
</dbReference>
<dbReference type="Gene3D" id="6.10.140.140">
    <property type="match status" value="1"/>
</dbReference>
<dbReference type="CDD" id="cd07936">
    <property type="entry name" value="SCAN"/>
    <property type="match status" value="1"/>
</dbReference>